<evidence type="ECO:0000313" key="1">
    <source>
        <dbReference type="EMBL" id="GEC70565.1"/>
    </source>
</evidence>
<evidence type="ECO:0000313" key="2">
    <source>
        <dbReference type="Proteomes" id="UP000316775"/>
    </source>
</evidence>
<organism evidence="1 2">
    <name type="scientific">Flavobacterium flevense</name>
    <dbReference type="NCBI Taxonomy" id="983"/>
    <lineage>
        <taxon>Bacteria</taxon>
        <taxon>Pseudomonadati</taxon>
        <taxon>Bacteroidota</taxon>
        <taxon>Flavobacteriia</taxon>
        <taxon>Flavobacteriales</taxon>
        <taxon>Flavobacteriaceae</taxon>
        <taxon>Flavobacterium</taxon>
    </lineage>
</organism>
<dbReference type="STRING" id="983.SAMN05443543_103210"/>
<gene>
    <name evidence="1" type="ORF">FFL01_01040</name>
</gene>
<comment type="caution">
    <text evidence="1">The sequence shown here is derived from an EMBL/GenBank/DDBJ whole genome shotgun (WGS) entry which is preliminary data.</text>
</comment>
<name>A0A4Y4AQU2_9FLAO</name>
<dbReference type="AlphaFoldDB" id="A0A4Y4AQU2"/>
<proteinExistence type="predicted"/>
<accession>A0A4Y4AQU2</accession>
<dbReference type="Proteomes" id="UP000316775">
    <property type="component" value="Unassembled WGS sequence"/>
</dbReference>
<dbReference type="EMBL" id="BJNP01000001">
    <property type="protein sequence ID" value="GEC70565.1"/>
    <property type="molecule type" value="Genomic_DNA"/>
</dbReference>
<reference evidence="1 2" key="1">
    <citation type="submission" date="2019-06" db="EMBL/GenBank/DDBJ databases">
        <title>Whole genome shotgun sequence of Flavobacterium flevense NBRC 14960.</title>
        <authorList>
            <person name="Hosoyama A."/>
            <person name="Uohara A."/>
            <person name="Ohji S."/>
            <person name="Ichikawa N."/>
        </authorList>
    </citation>
    <scope>NUCLEOTIDE SEQUENCE [LARGE SCALE GENOMIC DNA]</scope>
    <source>
        <strain evidence="1 2">NBRC 14960</strain>
    </source>
</reference>
<keyword evidence="2" id="KW-1185">Reference proteome</keyword>
<sequence>MHAIKISAADFIEINSKKITMYKELEGFKVKNQFSLTIEDNLEEVCNATEGSGVFLVYDVAEAKELIMVGSTGTVQNDGTLKTKNGGLYDKIVNGHQFAKTGRKYSWPAQMKKEDISRLEVVWYETYNENEKVIPTFVEAQVLQNFLSENAKLPRWNVAF</sequence>
<protein>
    <submittedName>
        <fullName evidence="1">Uncharacterized protein</fullName>
    </submittedName>
</protein>